<sequence length="223" mass="27253">MKPKHIKSKRLQEVRKIWKRQRQISEEIRNLGYLKLDKPIRNGWFKEIAITNKIELYKNKEAVLEVYAKVEKMFWGRTKEEAQKKWLNQISKNLIYKDLPTLSKKQFNKLSDKAKNLCTPFYYRYQKKLKLRFYVRIPKGAYKIKYTRAYVTHTKIIDAKLESEFARLNNQLLKRGYYEAEQKLYKYKDNWNFRNVEKEKLISKKLLKNLKKYSIKDIVKENI</sequence>
<gene>
    <name evidence="1" type="ORF">J3359_16985</name>
</gene>
<dbReference type="Proteomes" id="UP000663920">
    <property type="component" value="Chromosome"/>
</dbReference>
<accession>A0A975CPT2</accession>
<name>A0A975CPT2_9FLAO</name>
<dbReference type="AlphaFoldDB" id="A0A975CPT2"/>
<proteinExistence type="predicted"/>
<keyword evidence="2" id="KW-1185">Reference proteome</keyword>
<evidence type="ECO:0000313" key="1">
    <source>
        <dbReference type="EMBL" id="QTE22475.1"/>
    </source>
</evidence>
<dbReference type="KEGG" id="pcea:J3359_16985"/>
<dbReference type="EMBL" id="CP071869">
    <property type="protein sequence ID" value="QTE22475.1"/>
    <property type="molecule type" value="Genomic_DNA"/>
</dbReference>
<organism evidence="1 2">
    <name type="scientific">Polaribacter cellanae</name>
    <dbReference type="NCBI Taxonomy" id="2818493"/>
    <lineage>
        <taxon>Bacteria</taxon>
        <taxon>Pseudomonadati</taxon>
        <taxon>Bacteroidota</taxon>
        <taxon>Flavobacteriia</taxon>
        <taxon>Flavobacteriales</taxon>
        <taxon>Flavobacteriaceae</taxon>
    </lineage>
</organism>
<reference evidence="1 2" key="1">
    <citation type="submission" date="2021-03" db="EMBL/GenBank/DDBJ databases">
        <title>Complete genome of Polaribacter_sp.SM13.</title>
        <authorList>
            <person name="Jeong S.W."/>
            <person name="Bae J.W."/>
        </authorList>
    </citation>
    <scope>NUCLEOTIDE SEQUENCE [LARGE SCALE GENOMIC DNA]</scope>
    <source>
        <strain evidence="1 2">SM13</strain>
    </source>
</reference>
<evidence type="ECO:0000313" key="2">
    <source>
        <dbReference type="Proteomes" id="UP000663920"/>
    </source>
</evidence>
<protein>
    <submittedName>
        <fullName evidence="1">Uncharacterized protein</fullName>
    </submittedName>
</protein>
<dbReference type="RefSeq" id="WP_208078296.1">
    <property type="nucleotide sequence ID" value="NZ_CP071869.1"/>
</dbReference>